<dbReference type="Gene3D" id="2.30.140.50">
    <property type="entry name" value="Protein of unknown function DUF2790"/>
    <property type="match status" value="1"/>
</dbReference>
<evidence type="ECO:0000313" key="5">
    <source>
        <dbReference type="Proteomes" id="UP000240571"/>
    </source>
</evidence>
<dbReference type="OrthoDB" id="6902519at2"/>
<protein>
    <submittedName>
        <fullName evidence="3">DUF2790 domain-containing protein</fullName>
    </submittedName>
</protein>
<reference evidence="3 5" key="2">
    <citation type="submission" date="2018-03" db="EMBL/GenBank/DDBJ databases">
        <title>Diversity of bacteria associated with corn roots inoculated with woodland soils in Canada, and Description of Pseudomonas aylmerense sp. nov.</title>
        <authorList>
            <person name="Tambong J.T."/>
            <person name="Xu R."/>
            <person name="Tchagang C."/>
        </authorList>
    </citation>
    <scope>NUCLEOTIDE SEQUENCE [LARGE SCALE GENOMIC DNA]</scope>
    <source>
        <strain evidence="3 5">S1E44</strain>
    </source>
</reference>
<feature type="chain" id="PRO_5015468094" evidence="1">
    <location>
        <begin position="20"/>
        <end position="74"/>
    </location>
</feature>
<dbReference type="Proteomes" id="UP000095081">
    <property type="component" value="Unassembled WGS sequence"/>
</dbReference>
<keyword evidence="4" id="KW-1185">Reference proteome</keyword>
<reference evidence="2 4" key="1">
    <citation type="submission" date="2016-06" db="EMBL/GenBank/DDBJ databases">
        <title>Draft genome sequence of Pseudomonas sp. S1E40, a novel strain antagonistic activity to fungal plant pathogen.</title>
        <authorList>
            <person name="Tambong J.T."/>
            <person name="Tchagang C."/>
            <person name="Xu R."/>
        </authorList>
    </citation>
    <scope>NUCLEOTIDE SEQUENCE [LARGE SCALE GENOMIC DNA]</scope>
    <source>
        <strain evidence="2 4">S1E40</strain>
    </source>
</reference>
<keyword evidence="1" id="KW-0732">Signal</keyword>
<dbReference type="EMBL" id="PYWW01000055">
    <property type="protein sequence ID" value="PTC24549.1"/>
    <property type="molecule type" value="Genomic_DNA"/>
</dbReference>
<evidence type="ECO:0000313" key="2">
    <source>
        <dbReference type="EMBL" id="OCW25476.1"/>
    </source>
</evidence>
<dbReference type="Proteomes" id="UP000240571">
    <property type="component" value="Unassembled WGS sequence"/>
</dbReference>
<accession>A0A2T4FMB5</accession>
<comment type="caution">
    <text evidence="3">The sequence shown here is derived from an EMBL/GenBank/DDBJ whole genome shotgun (WGS) entry which is preliminary data.</text>
</comment>
<evidence type="ECO:0000313" key="3">
    <source>
        <dbReference type="EMBL" id="PTC24549.1"/>
    </source>
</evidence>
<dbReference type="Pfam" id="PF10976">
    <property type="entry name" value="DUF2790"/>
    <property type="match status" value="1"/>
</dbReference>
<feature type="signal peptide" evidence="1">
    <location>
        <begin position="1"/>
        <end position="19"/>
    </location>
</feature>
<dbReference type="RefSeq" id="WP_065905073.1">
    <property type="nucleotide sequence ID" value="NZ_MAUE01000023.1"/>
</dbReference>
<evidence type="ECO:0000256" key="1">
    <source>
        <dbReference type="SAM" id="SignalP"/>
    </source>
</evidence>
<name>A0A2T4FMB5_9PSED</name>
<proteinExistence type="predicted"/>
<dbReference type="AlphaFoldDB" id="A0A2T4FMB5"/>
<evidence type="ECO:0000313" key="4">
    <source>
        <dbReference type="Proteomes" id="UP000095081"/>
    </source>
</evidence>
<gene>
    <name evidence="2" type="ORF">BBG20_16205</name>
    <name evidence="3" type="ORF">C9382_26215</name>
</gene>
<sequence>MKIQLLGVALLLTATGAFAAGGNDSQGLDIQQIVSVTAVPGSCQVEPATLVYLDSQGVSHTLKYSVMGTCQGGV</sequence>
<dbReference type="EMBL" id="MAUE01000023">
    <property type="protein sequence ID" value="OCW25476.1"/>
    <property type="molecule type" value="Genomic_DNA"/>
</dbReference>
<organism evidence="3 5">
    <name type="scientific">Pseudomonas aylmerensis</name>
    <dbReference type="NCBI Taxonomy" id="1869229"/>
    <lineage>
        <taxon>Bacteria</taxon>
        <taxon>Pseudomonadati</taxon>
        <taxon>Pseudomonadota</taxon>
        <taxon>Gammaproteobacteria</taxon>
        <taxon>Pseudomonadales</taxon>
        <taxon>Pseudomonadaceae</taxon>
        <taxon>Pseudomonas</taxon>
    </lineage>
</organism>
<dbReference type="InterPro" id="IPR021245">
    <property type="entry name" value="DUF2790"/>
</dbReference>